<organism evidence="1">
    <name type="scientific">Arion vulgaris</name>
    <dbReference type="NCBI Taxonomy" id="1028688"/>
    <lineage>
        <taxon>Eukaryota</taxon>
        <taxon>Metazoa</taxon>
        <taxon>Spiralia</taxon>
        <taxon>Lophotrochozoa</taxon>
        <taxon>Mollusca</taxon>
        <taxon>Gastropoda</taxon>
        <taxon>Heterobranchia</taxon>
        <taxon>Euthyneura</taxon>
        <taxon>Panpulmonata</taxon>
        <taxon>Eupulmonata</taxon>
        <taxon>Stylommatophora</taxon>
        <taxon>Helicina</taxon>
        <taxon>Arionoidea</taxon>
        <taxon>Arionidae</taxon>
        <taxon>Arion</taxon>
    </lineage>
</organism>
<sequence length="66" mass="7407">MIIPPVMEQMLQATSRNVLENFRKKMQKIKAIAPIVKPIIESTWQAITQSGALNVLELASSFNPKL</sequence>
<accession>A0A0B7A339</accession>
<name>A0A0B7A339_9EUPU</name>
<protein>
    <submittedName>
        <fullName evidence="1">Uncharacterized protein</fullName>
    </submittedName>
</protein>
<proteinExistence type="predicted"/>
<dbReference type="AlphaFoldDB" id="A0A0B7A339"/>
<gene>
    <name evidence="1" type="primary">ORF93603</name>
</gene>
<reference evidence="1" key="1">
    <citation type="submission" date="2014-12" db="EMBL/GenBank/DDBJ databases">
        <title>Insight into the proteome of Arion vulgaris.</title>
        <authorList>
            <person name="Aradska J."/>
            <person name="Bulat T."/>
            <person name="Smidak R."/>
            <person name="Sarate P."/>
            <person name="Gangsoo J."/>
            <person name="Sialana F."/>
            <person name="Bilban M."/>
            <person name="Lubec G."/>
        </authorList>
    </citation>
    <scope>NUCLEOTIDE SEQUENCE</scope>
    <source>
        <tissue evidence="1">Skin</tissue>
    </source>
</reference>
<dbReference type="EMBL" id="HACG01028152">
    <property type="protein sequence ID" value="CEK75017.1"/>
    <property type="molecule type" value="Transcribed_RNA"/>
</dbReference>
<evidence type="ECO:0000313" key="1">
    <source>
        <dbReference type="EMBL" id="CEK75017.1"/>
    </source>
</evidence>